<keyword evidence="2" id="KW-1185">Reference proteome</keyword>
<proteinExistence type="predicted"/>
<dbReference type="PANTHER" id="PTHR13812:SF19">
    <property type="entry name" value="KETIMINE REDUCTASE MU-CRYSTALLIN"/>
    <property type="match status" value="1"/>
</dbReference>
<dbReference type="Gene3D" id="3.30.1780.10">
    <property type="entry name" value="ornithine cyclodeaminase, domain 1"/>
    <property type="match status" value="1"/>
</dbReference>
<dbReference type="InterPro" id="IPR003462">
    <property type="entry name" value="ODC_Mu_crystall"/>
</dbReference>
<dbReference type="RefSeq" id="WP_330436412.1">
    <property type="nucleotide sequence ID" value="NZ_JAZDUF010000010.1"/>
</dbReference>
<organism evidence="1 2">
    <name type="scientific">Gordonia sesuvii</name>
    <dbReference type="NCBI Taxonomy" id="3116777"/>
    <lineage>
        <taxon>Bacteria</taxon>
        <taxon>Bacillati</taxon>
        <taxon>Actinomycetota</taxon>
        <taxon>Actinomycetes</taxon>
        <taxon>Mycobacteriales</taxon>
        <taxon>Gordoniaceae</taxon>
        <taxon>Gordonia</taxon>
    </lineage>
</organism>
<dbReference type="Proteomes" id="UP001347146">
    <property type="component" value="Unassembled WGS sequence"/>
</dbReference>
<protein>
    <submittedName>
        <fullName evidence="1">Ornithine cyclodeaminase family protein</fullName>
    </submittedName>
</protein>
<dbReference type="Gene3D" id="3.40.50.720">
    <property type="entry name" value="NAD(P)-binding Rossmann-like Domain"/>
    <property type="match status" value="1"/>
</dbReference>
<evidence type="ECO:0000313" key="2">
    <source>
        <dbReference type="Proteomes" id="UP001347146"/>
    </source>
</evidence>
<sequence length="326" mass="34015">MAIVLTHSDVVDLIDRAAVYAAVEQAHIDLSTGAAASPAPSMLPIDGGTVLPMAASARRHRCSAVKMLSDMPFNRDAGHPAQRSTILLMSADTGECEAVIDGRLITAIRTAAASAVATAHLSRTSSTSLGLIGAGTLAVEHTRAIARIRPIDKVFVWSRSTATVDRFRSAVADLDIEVESADSPRQVVSAADVVCTLTPSREPIVQGGWFRAGLHINVVGAPPRADHREVDGAAMAAARVVVDSRSTALAKSGDVVLAIEEGHLTADDVAIELGDVIVEPERGRAQDDEITLFNSVGIGLQDLVTARLLVDAATERGVGMTVELAG</sequence>
<dbReference type="InterPro" id="IPR023401">
    <property type="entry name" value="ODC_N"/>
</dbReference>
<dbReference type="Pfam" id="PF02423">
    <property type="entry name" value="OCD_Mu_crystall"/>
    <property type="match status" value="1"/>
</dbReference>
<dbReference type="InterPro" id="IPR036291">
    <property type="entry name" value="NAD(P)-bd_dom_sf"/>
</dbReference>
<gene>
    <name evidence="1" type="ORF">VZC37_23595</name>
</gene>
<comment type="caution">
    <text evidence="1">The sequence shown here is derived from an EMBL/GenBank/DDBJ whole genome shotgun (WGS) entry which is preliminary data.</text>
</comment>
<name>A0ABU7MLA6_9ACTN</name>
<evidence type="ECO:0000313" key="1">
    <source>
        <dbReference type="EMBL" id="MEE3853341.1"/>
    </source>
</evidence>
<dbReference type="SUPFAM" id="SSF51735">
    <property type="entry name" value="NAD(P)-binding Rossmann-fold domains"/>
    <property type="match status" value="1"/>
</dbReference>
<dbReference type="PIRSF" id="PIRSF001439">
    <property type="entry name" value="CryM"/>
    <property type="match status" value="1"/>
</dbReference>
<dbReference type="EMBL" id="JAZDUF010000010">
    <property type="protein sequence ID" value="MEE3853341.1"/>
    <property type="molecule type" value="Genomic_DNA"/>
</dbReference>
<accession>A0ABU7MLA6</accession>
<dbReference type="PANTHER" id="PTHR13812">
    <property type="entry name" value="KETIMINE REDUCTASE MU-CRYSTALLIN"/>
    <property type="match status" value="1"/>
</dbReference>
<reference evidence="1 2" key="1">
    <citation type="submission" date="2024-01" db="EMBL/GenBank/DDBJ databases">
        <title>Draft genome sequence of Gordonia sp. LSe1-13.</title>
        <authorList>
            <person name="Suphannarot A."/>
            <person name="Mingma R."/>
        </authorList>
    </citation>
    <scope>NUCLEOTIDE SEQUENCE [LARGE SCALE GENOMIC DNA]</scope>
    <source>
        <strain evidence="1 2">LSe1-13</strain>
    </source>
</reference>